<dbReference type="Proteomes" id="UP000030645">
    <property type="component" value="Unassembled WGS sequence"/>
</dbReference>
<accession>W9STN7</accession>
<name>W9STN7_9ROSA</name>
<keyword evidence="2" id="KW-1185">Reference proteome</keyword>
<dbReference type="AlphaFoldDB" id="W9STN7"/>
<sequence>MVDHSALYNLTEEMKSLKQGETCTMMISILPIPICTIVNLKKGFGGRTRLATMKPITEPDMEPRTTFAGINHLRSDGLSKLRE</sequence>
<organism evidence="1 2">
    <name type="scientific">Morus notabilis</name>
    <dbReference type="NCBI Taxonomy" id="981085"/>
    <lineage>
        <taxon>Eukaryota</taxon>
        <taxon>Viridiplantae</taxon>
        <taxon>Streptophyta</taxon>
        <taxon>Embryophyta</taxon>
        <taxon>Tracheophyta</taxon>
        <taxon>Spermatophyta</taxon>
        <taxon>Magnoliopsida</taxon>
        <taxon>eudicotyledons</taxon>
        <taxon>Gunneridae</taxon>
        <taxon>Pentapetalae</taxon>
        <taxon>rosids</taxon>
        <taxon>fabids</taxon>
        <taxon>Rosales</taxon>
        <taxon>Moraceae</taxon>
        <taxon>Moreae</taxon>
        <taxon>Morus</taxon>
    </lineage>
</organism>
<reference evidence="2" key="1">
    <citation type="submission" date="2013-01" db="EMBL/GenBank/DDBJ databases">
        <title>Draft Genome Sequence of a Mulberry Tree, Morus notabilis C.K. Schneid.</title>
        <authorList>
            <person name="He N."/>
            <person name="Zhao S."/>
        </authorList>
    </citation>
    <scope>NUCLEOTIDE SEQUENCE</scope>
</reference>
<proteinExistence type="predicted"/>
<dbReference type="EMBL" id="KE346086">
    <property type="protein sequence ID" value="EXC25823.1"/>
    <property type="molecule type" value="Genomic_DNA"/>
</dbReference>
<protein>
    <submittedName>
        <fullName evidence="1">Uncharacterized protein</fullName>
    </submittedName>
</protein>
<evidence type="ECO:0000313" key="1">
    <source>
        <dbReference type="EMBL" id="EXC25823.1"/>
    </source>
</evidence>
<evidence type="ECO:0000313" key="2">
    <source>
        <dbReference type="Proteomes" id="UP000030645"/>
    </source>
</evidence>
<gene>
    <name evidence="1" type="ORF">L484_019457</name>
</gene>